<organism evidence="7 8">
    <name type="scientific">Prosthecochloris vibrioformis</name>
    <name type="common">Chlorobium vibrioforme</name>
    <dbReference type="NCBI Taxonomy" id="1098"/>
    <lineage>
        <taxon>Bacteria</taxon>
        <taxon>Pseudomonadati</taxon>
        <taxon>Chlorobiota</taxon>
        <taxon>Chlorobiia</taxon>
        <taxon>Chlorobiales</taxon>
        <taxon>Chlorobiaceae</taxon>
        <taxon>Prosthecochloris</taxon>
    </lineage>
</organism>
<dbReference type="GO" id="GO:0046873">
    <property type="term" value="F:metal ion transmembrane transporter activity"/>
    <property type="evidence" value="ECO:0007669"/>
    <property type="project" value="InterPro"/>
</dbReference>
<feature type="transmembrane region" description="Helical" evidence="6">
    <location>
        <begin position="34"/>
        <end position="54"/>
    </location>
</feature>
<dbReference type="GO" id="GO:0016020">
    <property type="term" value="C:membrane"/>
    <property type="evidence" value="ECO:0007669"/>
    <property type="project" value="UniProtKB-SubCell"/>
</dbReference>
<evidence type="ECO:0000256" key="2">
    <source>
        <dbReference type="ARBA" id="ARBA00009190"/>
    </source>
</evidence>
<dbReference type="RefSeq" id="WP_068868221.1">
    <property type="nucleotide sequence ID" value="NZ_VDCI01000003.1"/>
</dbReference>
<dbReference type="AlphaFoldDB" id="A0A5C4S1M7"/>
<dbReference type="PANTHER" id="PTHR12608">
    <property type="entry name" value="TRANSMEMBRANE PROTEIN HTP-1 RELATED"/>
    <property type="match status" value="1"/>
</dbReference>
<accession>A0A5C4S1M7</accession>
<gene>
    <name evidence="7" type="ORF">FGF68_05490</name>
</gene>
<evidence type="ECO:0000256" key="5">
    <source>
        <dbReference type="ARBA" id="ARBA00023136"/>
    </source>
</evidence>
<feature type="transmembrane region" description="Helical" evidence="6">
    <location>
        <begin position="164"/>
        <end position="182"/>
    </location>
</feature>
<comment type="caution">
    <text evidence="7">The sequence shown here is derived from an EMBL/GenBank/DDBJ whole genome shotgun (WGS) entry which is preliminary data.</text>
</comment>
<dbReference type="EMBL" id="VDCI01000003">
    <property type="protein sequence ID" value="TNJ37027.1"/>
    <property type="molecule type" value="Genomic_DNA"/>
</dbReference>
<feature type="transmembrane region" description="Helical" evidence="6">
    <location>
        <begin position="132"/>
        <end position="152"/>
    </location>
</feature>
<reference evidence="7 8" key="1">
    <citation type="submission" date="2019-05" db="EMBL/GenBank/DDBJ databases">
        <title>Draft Whole-Genome sequence of the green sulfur bacterium Prosthecochloris vibrioformis DSM 260.</title>
        <authorList>
            <person name="Meyer T.E."/>
            <person name="Kyndt J.A."/>
        </authorList>
    </citation>
    <scope>NUCLEOTIDE SEQUENCE [LARGE SCALE GENOMIC DNA]</scope>
    <source>
        <strain evidence="7 8">DSM 260</strain>
    </source>
</reference>
<keyword evidence="5 6" id="KW-0472">Membrane</keyword>
<dbReference type="Proteomes" id="UP000309544">
    <property type="component" value="Unassembled WGS sequence"/>
</dbReference>
<keyword evidence="3 6" id="KW-0812">Transmembrane</keyword>
<feature type="transmembrane region" description="Helical" evidence="6">
    <location>
        <begin position="188"/>
        <end position="208"/>
    </location>
</feature>
<dbReference type="Pfam" id="PF01169">
    <property type="entry name" value="GDT1"/>
    <property type="match status" value="2"/>
</dbReference>
<sequence length="216" mass="23772">MDAFWLSLVMIFMAELGDKSQLLALTLATCYNSWVVIWGIFFSTLAVHVISTALGWSMGGVLPADWIMFMVGISFIAYGFWTLRGDSLDEEEQSCKRTIHPFWLVFSTFFLAELGDKTMLGTVSLAAAHPFIPVWIGSTIGMVLSDALAIMAGKMLGRNLPETAIRIGAGTLFLIFGAYTMYQGGAEFSPRIWAGGAIVIALSALYFFRHLLTRSQ</sequence>
<dbReference type="InterPro" id="IPR001727">
    <property type="entry name" value="GDT1-like"/>
</dbReference>
<evidence type="ECO:0000313" key="8">
    <source>
        <dbReference type="Proteomes" id="UP000309544"/>
    </source>
</evidence>
<evidence type="ECO:0000256" key="1">
    <source>
        <dbReference type="ARBA" id="ARBA00004141"/>
    </source>
</evidence>
<comment type="subcellular location">
    <subcellularLocation>
        <location evidence="1 6">Membrane</location>
        <topology evidence="1 6">Multi-pass membrane protein</topology>
    </subcellularLocation>
</comment>
<keyword evidence="8" id="KW-1185">Reference proteome</keyword>
<proteinExistence type="inferred from homology"/>
<evidence type="ECO:0000256" key="3">
    <source>
        <dbReference type="ARBA" id="ARBA00022692"/>
    </source>
</evidence>
<protein>
    <recommendedName>
        <fullName evidence="6">GDT1 family protein</fullName>
    </recommendedName>
</protein>
<evidence type="ECO:0000313" key="7">
    <source>
        <dbReference type="EMBL" id="TNJ37027.1"/>
    </source>
</evidence>
<name>A0A5C4S1M7_PROVB</name>
<evidence type="ECO:0000256" key="4">
    <source>
        <dbReference type="ARBA" id="ARBA00022989"/>
    </source>
</evidence>
<evidence type="ECO:0000256" key="6">
    <source>
        <dbReference type="RuleBase" id="RU365102"/>
    </source>
</evidence>
<keyword evidence="4 6" id="KW-1133">Transmembrane helix</keyword>
<dbReference type="PANTHER" id="PTHR12608:SF1">
    <property type="entry name" value="TRANSMEMBRANE PROTEIN 165"/>
    <property type="match status" value="1"/>
</dbReference>
<feature type="transmembrane region" description="Helical" evidence="6">
    <location>
        <begin position="66"/>
        <end position="83"/>
    </location>
</feature>
<comment type="similarity">
    <text evidence="2 6">Belongs to the GDT1 family.</text>
</comment>